<dbReference type="SUPFAM" id="SSF50475">
    <property type="entry name" value="FMN-binding split barrel"/>
    <property type="match status" value="1"/>
</dbReference>
<keyword evidence="8" id="KW-0521">NADP</keyword>
<evidence type="ECO:0000256" key="1">
    <source>
        <dbReference type="ARBA" id="ARBA00001974"/>
    </source>
</evidence>
<feature type="compositionally biased region" description="Low complexity" evidence="16">
    <location>
        <begin position="690"/>
        <end position="702"/>
    </location>
</feature>
<keyword evidence="9" id="KW-0560">Oxidoreductase</keyword>
<keyword evidence="6" id="KW-0285">Flavoprotein</keyword>
<dbReference type="SUPFAM" id="SSF51905">
    <property type="entry name" value="FAD/NAD(P)-binding domain"/>
    <property type="match status" value="2"/>
</dbReference>
<proteinExistence type="inferred from homology"/>
<evidence type="ECO:0000256" key="4">
    <source>
        <dbReference type="ARBA" id="ARBA00013076"/>
    </source>
</evidence>
<dbReference type="InterPro" id="IPR036188">
    <property type="entry name" value="FAD/NAD-bd_sf"/>
</dbReference>
<dbReference type="RefSeq" id="WP_209471681.1">
    <property type="nucleotide sequence ID" value="NZ_BMWJ01000007.1"/>
</dbReference>
<dbReference type="InterPro" id="IPR007396">
    <property type="entry name" value="TR_PAI2-type"/>
</dbReference>
<evidence type="ECO:0000313" key="17">
    <source>
        <dbReference type="EMBL" id="MBP2363972.1"/>
    </source>
</evidence>
<accession>A0ABS4VJ71</accession>
<name>A0ABS4VJ71_9ACTN</name>
<dbReference type="InterPro" id="IPR025700">
    <property type="entry name" value="Lys/Orn_oxygenase"/>
</dbReference>
<comment type="pathway">
    <text evidence="2">Siderophore biosynthesis.</text>
</comment>
<comment type="cofactor">
    <cofactor evidence="1">
        <name>FAD</name>
        <dbReference type="ChEBI" id="CHEBI:57692"/>
    </cofactor>
</comment>
<keyword evidence="10" id="KW-0503">Monooxygenase</keyword>
<keyword evidence="7" id="KW-0274">FAD</keyword>
<dbReference type="EMBL" id="JAGINS010000002">
    <property type="protein sequence ID" value="MBP2363972.1"/>
    <property type="molecule type" value="Genomic_DNA"/>
</dbReference>
<dbReference type="Gene3D" id="2.30.110.10">
    <property type="entry name" value="Electron Transport, Fmn-binding Protein, Chain A"/>
    <property type="match status" value="1"/>
</dbReference>
<reference evidence="17 18" key="1">
    <citation type="submission" date="2021-03" db="EMBL/GenBank/DDBJ databases">
        <title>Sequencing the genomes of 1000 actinobacteria strains.</title>
        <authorList>
            <person name="Klenk H.-P."/>
        </authorList>
    </citation>
    <scope>NUCLEOTIDE SEQUENCE [LARGE SCALE GENOMIC DNA]</scope>
    <source>
        <strain evidence="17 18">DSM 40843</strain>
    </source>
</reference>
<comment type="similarity">
    <text evidence="3">Belongs to the lysine N(6)-hydroxylase/L-ornithine N(5)-oxygenase family.</text>
</comment>
<protein>
    <recommendedName>
        <fullName evidence="5">L-lysine N6-monooxygenase MbtG</fullName>
        <ecNumber evidence="4">1.14.13.59</ecNumber>
    </recommendedName>
    <alternativeName>
        <fullName evidence="14">Lysine 6-N-hydroxylase</fullName>
    </alternativeName>
    <alternativeName>
        <fullName evidence="13">Lysine N6-hydroxylase</fullName>
    </alternativeName>
    <alternativeName>
        <fullName evidence="11">Lysine-N-oxygenase</fullName>
    </alternativeName>
    <alternativeName>
        <fullName evidence="12">Mycobactin synthase protein G</fullName>
    </alternativeName>
</protein>
<dbReference type="InterPro" id="IPR012349">
    <property type="entry name" value="Split_barrel_FMN-bd"/>
</dbReference>
<feature type="region of interest" description="Disordered" evidence="16">
    <location>
        <begin position="670"/>
        <end position="710"/>
    </location>
</feature>
<dbReference type="Pfam" id="PF13434">
    <property type="entry name" value="Lys_Orn_oxgnase"/>
    <property type="match status" value="1"/>
</dbReference>
<evidence type="ECO:0000256" key="12">
    <source>
        <dbReference type="ARBA" id="ARBA00031158"/>
    </source>
</evidence>
<keyword evidence="18" id="KW-1185">Reference proteome</keyword>
<dbReference type="PANTHER" id="PTHR42802">
    <property type="entry name" value="MONOOXYGENASE"/>
    <property type="match status" value="1"/>
</dbReference>
<dbReference type="PANTHER" id="PTHR42802:SF1">
    <property type="entry name" value="L-ORNITHINE N(5)-MONOOXYGENASE"/>
    <property type="match status" value="1"/>
</dbReference>
<evidence type="ECO:0000256" key="3">
    <source>
        <dbReference type="ARBA" id="ARBA00007588"/>
    </source>
</evidence>
<organism evidence="17 18">
    <name type="scientific">Streptomyces clavifer</name>
    <dbReference type="NCBI Taxonomy" id="68188"/>
    <lineage>
        <taxon>Bacteria</taxon>
        <taxon>Bacillati</taxon>
        <taxon>Actinomycetota</taxon>
        <taxon>Actinomycetes</taxon>
        <taxon>Kitasatosporales</taxon>
        <taxon>Streptomycetaceae</taxon>
        <taxon>Streptomyces</taxon>
    </lineage>
</organism>
<evidence type="ECO:0000256" key="14">
    <source>
        <dbReference type="ARBA" id="ARBA00032738"/>
    </source>
</evidence>
<evidence type="ECO:0000256" key="6">
    <source>
        <dbReference type="ARBA" id="ARBA00022630"/>
    </source>
</evidence>
<gene>
    <name evidence="17" type="ORF">JOF59_006464</name>
</gene>
<dbReference type="Pfam" id="PF04299">
    <property type="entry name" value="FMN_bind_2"/>
    <property type="match status" value="1"/>
</dbReference>
<sequence length="710" mass="77610">MSSEAGAVFPCANGRPAAEVAPGPSRGSHPADPYDLIGVGFGPSNLALAIAVEELDPGRSCLFLERNTGVRWHPGMLIEGARMQISYLKDLVSLRNLASPYTFLSYLKAKGRLEKFINVGASRPTRLEYQDYLSWVAAHFGHVVRYESEVVAVVPVASPGSETLDLLHVRVRDAGSAEFHDLYARNVVHAGGGTPRRGAPGQICDASSVIHSSTFLDAFPARFPDHDAALDLGVVGDGQSAAEITSHVLKGYPNARVHLFVPGYALRATDNNPFANEQFYQRNAGEFYASGARRRTILRTELRNTNYGAVEAGHLDELYDITYADEVRGAPRLVVHRASHVSRVVEDGERLSVEVRDRTDGPDRTMVCDGLVLATGYTRELHPAVFGELTPLLSRDESGELLVTADCRVRTDERVTAGFYVQGYAESAYGVGDTLLSLLPFRSQQIVDDIRGRLPAGRPVAVEEPAPYPPSHYVETDLDRIRSLMERFNFATVISVARDARVLVTHVPLVVERDRGGEHGMLIGHLDRSNPQVELLRDRPVTVVFHGPDAYLSPDVLKTDRLPTWNSMSVHVRGHARLFSGRDELMRVFNGLCEQAEGESGSYWLRPDDTRIEQLRGQVVGFEVDIHELTGRFKLSQELDEANRELAAADMARGTSAERQAFIERAFDLQPRPDVLGPPGGPGVGGCPVGGARAAGGTTAVADNERETAR</sequence>
<dbReference type="Proteomes" id="UP001519311">
    <property type="component" value="Unassembled WGS sequence"/>
</dbReference>
<dbReference type="EC" id="1.14.13.59" evidence="4"/>
<dbReference type="Gene3D" id="3.50.50.60">
    <property type="entry name" value="FAD/NAD(P)-binding domain"/>
    <property type="match status" value="1"/>
</dbReference>
<evidence type="ECO:0000313" key="18">
    <source>
        <dbReference type="Proteomes" id="UP001519311"/>
    </source>
</evidence>
<evidence type="ECO:0000256" key="9">
    <source>
        <dbReference type="ARBA" id="ARBA00023002"/>
    </source>
</evidence>
<evidence type="ECO:0000256" key="2">
    <source>
        <dbReference type="ARBA" id="ARBA00004924"/>
    </source>
</evidence>
<comment type="caution">
    <text evidence="17">The sequence shown here is derived from an EMBL/GenBank/DDBJ whole genome shotgun (WGS) entry which is preliminary data.</text>
</comment>
<evidence type="ECO:0000256" key="8">
    <source>
        <dbReference type="ARBA" id="ARBA00022857"/>
    </source>
</evidence>
<evidence type="ECO:0000256" key="7">
    <source>
        <dbReference type="ARBA" id="ARBA00022827"/>
    </source>
</evidence>
<evidence type="ECO:0000256" key="5">
    <source>
        <dbReference type="ARBA" id="ARBA00016406"/>
    </source>
</evidence>
<evidence type="ECO:0000256" key="11">
    <source>
        <dbReference type="ARBA" id="ARBA00029939"/>
    </source>
</evidence>
<evidence type="ECO:0000256" key="16">
    <source>
        <dbReference type="SAM" id="MobiDB-lite"/>
    </source>
</evidence>
<comment type="catalytic activity">
    <reaction evidence="15">
        <text>L-lysine + NADPH + O2 = N(6)-hydroxy-L-lysine + NADP(+) + H2O</text>
        <dbReference type="Rhea" id="RHEA:23228"/>
        <dbReference type="ChEBI" id="CHEBI:15377"/>
        <dbReference type="ChEBI" id="CHEBI:15379"/>
        <dbReference type="ChEBI" id="CHEBI:32551"/>
        <dbReference type="ChEBI" id="CHEBI:57783"/>
        <dbReference type="ChEBI" id="CHEBI:57820"/>
        <dbReference type="ChEBI" id="CHEBI:58349"/>
        <dbReference type="EC" id="1.14.13.59"/>
    </reaction>
</comment>
<evidence type="ECO:0000256" key="15">
    <source>
        <dbReference type="ARBA" id="ARBA00048407"/>
    </source>
</evidence>
<evidence type="ECO:0000256" key="10">
    <source>
        <dbReference type="ARBA" id="ARBA00023033"/>
    </source>
</evidence>
<evidence type="ECO:0000256" key="13">
    <source>
        <dbReference type="ARBA" id="ARBA00032493"/>
    </source>
</evidence>